<dbReference type="AlphaFoldDB" id="A0A151Z6J9"/>
<comment type="caution">
    <text evidence="2">The sequence shown here is derived from an EMBL/GenBank/DDBJ whole genome shotgun (WGS) entry which is preliminary data.</text>
</comment>
<dbReference type="OrthoDB" id="16851at2759"/>
<protein>
    <submittedName>
        <fullName evidence="2">Uncharacterized protein</fullName>
    </submittedName>
</protein>
<proteinExistence type="predicted"/>
<sequence>MKADETSKSEEKIRAYFDVLKDDKLVYSDYPALFKTIANHLQNDVFLMIQGEPYIMGELEFYYKSKSHPDSFTHCDDMQKESFTWYFHRTGNVYRSGTYKGLDITFATDDQTHAGILIRSIYPIIRKGHFAPKITDGPSLSVDLILHKTGFSNIESFVKTAGRSVFDNTYLHLKLQEEVDLTDYVKVPEKYQVMPTGRVGLTLKRYFINAEYFLTGPYRFVRFPDKIKKGKPHMVLTMIAKNDSADKIKKDLSTTAASVENIKKQYKIGKTLTSNETFKKDLSKDLLPQLFGYATTLKYKTADDKNKKEEEKEEPKEVEEEEEDDE</sequence>
<feature type="compositionally biased region" description="Acidic residues" evidence="1">
    <location>
        <begin position="316"/>
        <end position="326"/>
    </location>
</feature>
<reference evidence="2 3" key="1">
    <citation type="submission" date="2015-12" db="EMBL/GenBank/DDBJ databases">
        <title>Dictyostelia acquired genes for synthesis and detection of signals that induce cell-type specialization by lateral gene transfer from prokaryotes.</title>
        <authorList>
            <person name="Gloeckner G."/>
            <person name="Schaap P."/>
        </authorList>
    </citation>
    <scope>NUCLEOTIDE SEQUENCE [LARGE SCALE GENOMIC DNA]</scope>
    <source>
        <strain evidence="2 3">TK</strain>
    </source>
</reference>
<dbReference type="STRING" id="361077.A0A151Z6J9"/>
<keyword evidence="3" id="KW-1185">Reference proteome</keyword>
<feature type="region of interest" description="Disordered" evidence="1">
    <location>
        <begin position="301"/>
        <end position="326"/>
    </location>
</feature>
<evidence type="ECO:0000313" key="2">
    <source>
        <dbReference type="EMBL" id="KYQ89557.1"/>
    </source>
</evidence>
<organism evidence="2 3">
    <name type="scientific">Tieghemostelium lacteum</name>
    <name type="common">Slime mold</name>
    <name type="synonym">Dictyostelium lacteum</name>
    <dbReference type="NCBI Taxonomy" id="361077"/>
    <lineage>
        <taxon>Eukaryota</taxon>
        <taxon>Amoebozoa</taxon>
        <taxon>Evosea</taxon>
        <taxon>Eumycetozoa</taxon>
        <taxon>Dictyostelia</taxon>
        <taxon>Dictyosteliales</taxon>
        <taxon>Raperosteliaceae</taxon>
        <taxon>Tieghemostelium</taxon>
    </lineage>
</organism>
<accession>A0A151Z6J9</accession>
<evidence type="ECO:0000256" key="1">
    <source>
        <dbReference type="SAM" id="MobiDB-lite"/>
    </source>
</evidence>
<dbReference type="OMA" id="KKGKHYM"/>
<dbReference type="InParanoid" id="A0A151Z6J9"/>
<feature type="compositionally biased region" description="Basic and acidic residues" evidence="1">
    <location>
        <begin position="301"/>
        <end position="315"/>
    </location>
</feature>
<dbReference type="EMBL" id="LODT01000039">
    <property type="protein sequence ID" value="KYQ89557.1"/>
    <property type="molecule type" value="Genomic_DNA"/>
</dbReference>
<name>A0A151Z6J9_TIELA</name>
<gene>
    <name evidence="2" type="ORF">DLAC_09508</name>
</gene>
<evidence type="ECO:0000313" key="3">
    <source>
        <dbReference type="Proteomes" id="UP000076078"/>
    </source>
</evidence>
<dbReference type="Proteomes" id="UP000076078">
    <property type="component" value="Unassembled WGS sequence"/>
</dbReference>